<dbReference type="PROSITE" id="PS50157">
    <property type="entry name" value="ZINC_FINGER_C2H2_2"/>
    <property type="match status" value="1"/>
</dbReference>
<keyword evidence="5" id="KW-1185">Reference proteome</keyword>
<organism evidence="4 5">
    <name type="scientific">Paralvinella palmiformis</name>
    <dbReference type="NCBI Taxonomy" id="53620"/>
    <lineage>
        <taxon>Eukaryota</taxon>
        <taxon>Metazoa</taxon>
        <taxon>Spiralia</taxon>
        <taxon>Lophotrochozoa</taxon>
        <taxon>Annelida</taxon>
        <taxon>Polychaeta</taxon>
        <taxon>Sedentaria</taxon>
        <taxon>Canalipalpata</taxon>
        <taxon>Terebellida</taxon>
        <taxon>Terebelliformia</taxon>
        <taxon>Alvinellidae</taxon>
        <taxon>Paralvinella</taxon>
    </lineage>
</organism>
<evidence type="ECO:0000256" key="1">
    <source>
        <dbReference type="PROSITE-ProRule" id="PRU00042"/>
    </source>
</evidence>
<dbReference type="InterPro" id="IPR036236">
    <property type="entry name" value="Znf_C2H2_sf"/>
</dbReference>
<dbReference type="PANTHER" id="PTHR47034:SF1">
    <property type="entry name" value="ZINC FINGER TRANSCRIPTION FACTOR TRPS1"/>
    <property type="match status" value="1"/>
</dbReference>
<sequence>MIEKHQPEVTGRMDEAPNCQESTAPPPGGSPLPPTLQPIDIQRNGSMETEHARATPDNDVMRQTEPITPPDSSEEQHPAQCATPTGYPRGMPSEHLRNQTRRRIDAICSQLSTGMVNHPMLALQSHYHGVIVKKEALDEENGIDPERQNGSGGGTPQSPYSHVHPQIPMNDGTNSYPHPAVGLYNNMPPPPPQENTRSPHTPMSYSGYGTPPVSTPPNSVTAPSVPQLSQSASPAGDEDEKPQQQQQQQQSALPGIHEVFSRRAQKLPPFGNFALPALLSTDNRLPMNLPHPELTLSMMSPPPTSYPNTTSGVVNPTQRPTAQLPPITQVLRQTKDQAVQHSAPILGFPSLEEVLSYYMSQGRLFKCQHCNILFFERGMYFLHASLHGPSNPWECSICHKICSDKNEFTLHFVNQQHNS</sequence>
<feature type="compositionally biased region" description="Basic and acidic residues" evidence="2">
    <location>
        <begin position="48"/>
        <end position="62"/>
    </location>
</feature>
<dbReference type="GO" id="GO:0003700">
    <property type="term" value="F:DNA-binding transcription factor activity"/>
    <property type="evidence" value="ECO:0007669"/>
    <property type="project" value="InterPro"/>
</dbReference>
<evidence type="ECO:0000313" key="5">
    <source>
        <dbReference type="Proteomes" id="UP001208570"/>
    </source>
</evidence>
<feature type="compositionally biased region" description="Polar residues" evidence="2">
    <location>
        <begin position="194"/>
        <end position="204"/>
    </location>
</feature>
<gene>
    <name evidence="4" type="ORF">LSH36_486g00026</name>
</gene>
<feature type="domain" description="C2H2-type" evidence="3">
    <location>
        <begin position="365"/>
        <end position="392"/>
    </location>
</feature>
<dbReference type="GO" id="GO:0008270">
    <property type="term" value="F:zinc ion binding"/>
    <property type="evidence" value="ECO:0007669"/>
    <property type="project" value="UniProtKB-KW"/>
</dbReference>
<dbReference type="InterPro" id="IPR013087">
    <property type="entry name" value="Znf_C2H2_type"/>
</dbReference>
<dbReference type="PROSITE" id="PS00028">
    <property type="entry name" value="ZINC_FINGER_C2H2_1"/>
    <property type="match status" value="2"/>
</dbReference>
<feature type="compositionally biased region" description="Basic and acidic residues" evidence="2">
    <location>
        <begin position="1"/>
        <end position="15"/>
    </location>
</feature>
<dbReference type="GO" id="GO:0006357">
    <property type="term" value="P:regulation of transcription by RNA polymerase II"/>
    <property type="evidence" value="ECO:0007669"/>
    <property type="project" value="TreeGrafter"/>
</dbReference>
<feature type="region of interest" description="Disordered" evidence="2">
    <location>
        <begin position="142"/>
        <end position="253"/>
    </location>
</feature>
<keyword evidence="1" id="KW-0863">Zinc-finger</keyword>
<dbReference type="AlphaFoldDB" id="A0AAD9MZG8"/>
<dbReference type="GO" id="GO:0005634">
    <property type="term" value="C:nucleus"/>
    <property type="evidence" value="ECO:0007669"/>
    <property type="project" value="InterPro"/>
</dbReference>
<feature type="compositionally biased region" description="Pro residues" evidence="2">
    <location>
        <begin position="24"/>
        <end position="36"/>
    </location>
</feature>
<feature type="compositionally biased region" description="Low complexity" evidence="2">
    <location>
        <begin position="210"/>
        <end position="226"/>
    </location>
</feature>
<feature type="region of interest" description="Disordered" evidence="2">
    <location>
        <begin position="1"/>
        <end position="92"/>
    </location>
</feature>
<reference evidence="4" key="1">
    <citation type="journal article" date="2023" name="Mol. Biol. Evol.">
        <title>Third-Generation Sequencing Reveals the Adaptive Role of the Epigenome in Three Deep-Sea Polychaetes.</title>
        <authorList>
            <person name="Perez M."/>
            <person name="Aroh O."/>
            <person name="Sun Y."/>
            <person name="Lan Y."/>
            <person name="Juniper S.K."/>
            <person name="Young C.R."/>
            <person name="Angers B."/>
            <person name="Qian P.Y."/>
        </authorList>
    </citation>
    <scope>NUCLEOTIDE SEQUENCE</scope>
    <source>
        <strain evidence="4">P08H-3</strain>
    </source>
</reference>
<dbReference type="Proteomes" id="UP001208570">
    <property type="component" value="Unassembled WGS sequence"/>
</dbReference>
<accession>A0AAD9MZG8</accession>
<protein>
    <recommendedName>
        <fullName evidence="3">C2H2-type domain-containing protein</fullName>
    </recommendedName>
</protein>
<dbReference type="PANTHER" id="PTHR47034">
    <property type="entry name" value="ZINC FINGER TRANSCRIPTION FACTOR TRPS1"/>
    <property type="match status" value="1"/>
</dbReference>
<dbReference type="SUPFAM" id="SSF57667">
    <property type="entry name" value="beta-beta-alpha zinc fingers"/>
    <property type="match status" value="1"/>
</dbReference>
<keyword evidence="1" id="KW-0479">Metal-binding</keyword>
<keyword evidence="1" id="KW-0862">Zinc</keyword>
<evidence type="ECO:0000256" key="2">
    <source>
        <dbReference type="SAM" id="MobiDB-lite"/>
    </source>
</evidence>
<dbReference type="InterPro" id="IPR028440">
    <property type="entry name" value="TRPS1"/>
</dbReference>
<dbReference type="EMBL" id="JAODUP010000486">
    <property type="protein sequence ID" value="KAK2148704.1"/>
    <property type="molecule type" value="Genomic_DNA"/>
</dbReference>
<dbReference type="SMART" id="SM00355">
    <property type="entry name" value="ZnF_C2H2"/>
    <property type="match status" value="2"/>
</dbReference>
<dbReference type="GO" id="GO:0000977">
    <property type="term" value="F:RNA polymerase II transcription regulatory region sequence-specific DNA binding"/>
    <property type="evidence" value="ECO:0007669"/>
    <property type="project" value="TreeGrafter"/>
</dbReference>
<evidence type="ECO:0000313" key="4">
    <source>
        <dbReference type="EMBL" id="KAK2148704.1"/>
    </source>
</evidence>
<name>A0AAD9MZG8_9ANNE</name>
<comment type="caution">
    <text evidence="4">The sequence shown here is derived from an EMBL/GenBank/DDBJ whole genome shotgun (WGS) entry which is preliminary data.</text>
</comment>
<evidence type="ECO:0000259" key="3">
    <source>
        <dbReference type="PROSITE" id="PS50157"/>
    </source>
</evidence>
<proteinExistence type="predicted"/>